<dbReference type="PANTHER" id="PTHR35531:SF1">
    <property type="entry name" value="INNER MEMBRANE PROTEIN YBCI-RELATED"/>
    <property type="match status" value="1"/>
</dbReference>
<evidence type="ECO:0000313" key="3">
    <source>
        <dbReference type="Proteomes" id="UP001238603"/>
    </source>
</evidence>
<proteinExistence type="predicted"/>
<dbReference type="InterPro" id="IPR007404">
    <property type="entry name" value="YdjM-like"/>
</dbReference>
<feature type="transmembrane region" description="Helical" evidence="1">
    <location>
        <begin position="85"/>
        <end position="102"/>
    </location>
</feature>
<comment type="caution">
    <text evidence="2">The sequence shown here is derived from an EMBL/GenBank/DDBJ whole genome shotgun (WGS) entry which is preliminary data.</text>
</comment>
<dbReference type="RefSeq" id="WP_285980897.1">
    <property type="nucleotide sequence ID" value="NZ_JASVDS010000001.1"/>
</dbReference>
<dbReference type="EMBL" id="JASVDS010000001">
    <property type="protein sequence ID" value="MDL5030770.1"/>
    <property type="molecule type" value="Genomic_DNA"/>
</dbReference>
<protein>
    <submittedName>
        <fullName evidence="2">Metal-dependent hydrolase</fullName>
    </submittedName>
</protein>
<reference evidence="2 3" key="1">
    <citation type="submission" date="2023-06" db="EMBL/GenBank/DDBJ databases">
        <title>Pelomonas sp. APW6 16S ribosomal RNA gene genome sequencing and assembly.</title>
        <authorList>
            <person name="Woo H."/>
        </authorList>
    </citation>
    <scope>NUCLEOTIDE SEQUENCE [LARGE SCALE GENOMIC DNA]</scope>
    <source>
        <strain evidence="2 3">APW6</strain>
    </source>
</reference>
<dbReference type="Pfam" id="PF04307">
    <property type="entry name" value="YdjM"/>
    <property type="match status" value="1"/>
</dbReference>
<organism evidence="2 3">
    <name type="scientific">Roseateles subflavus</name>
    <dbReference type="NCBI Taxonomy" id="3053353"/>
    <lineage>
        <taxon>Bacteria</taxon>
        <taxon>Pseudomonadati</taxon>
        <taxon>Pseudomonadota</taxon>
        <taxon>Betaproteobacteria</taxon>
        <taxon>Burkholderiales</taxon>
        <taxon>Sphaerotilaceae</taxon>
        <taxon>Roseateles</taxon>
    </lineage>
</organism>
<keyword evidence="1" id="KW-1133">Transmembrane helix</keyword>
<feature type="transmembrane region" description="Helical" evidence="1">
    <location>
        <begin position="155"/>
        <end position="174"/>
    </location>
</feature>
<dbReference type="GO" id="GO:0016787">
    <property type="term" value="F:hydrolase activity"/>
    <property type="evidence" value="ECO:0007669"/>
    <property type="project" value="UniProtKB-KW"/>
</dbReference>
<evidence type="ECO:0000313" key="2">
    <source>
        <dbReference type="EMBL" id="MDL5030770.1"/>
    </source>
</evidence>
<keyword evidence="1" id="KW-0472">Membrane</keyword>
<keyword evidence="1" id="KW-0812">Transmembrane</keyword>
<dbReference type="PANTHER" id="PTHR35531">
    <property type="entry name" value="INNER MEMBRANE PROTEIN YBCI-RELATED"/>
    <property type="match status" value="1"/>
</dbReference>
<evidence type="ECO:0000256" key="1">
    <source>
        <dbReference type="SAM" id="Phobius"/>
    </source>
</evidence>
<keyword evidence="3" id="KW-1185">Reference proteome</keyword>
<name>A0ABT7LD34_9BURK</name>
<dbReference type="Proteomes" id="UP001238603">
    <property type="component" value="Unassembled WGS sequence"/>
</dbReference>
<sequence>MPSALSHPAVPLALALALGSRRVPGRLLLAGVVAAVLPDADALGFRLGIPYESGLGHRGASHSLLIAAALGGVAALIAPSLHCRRVVAALFVAVCAASHGLLDMATNGGHGVALWWPFSEDRLWWPERPIEASPLSLRRFFSDRGLAVMMSEWRWIWMPALLAGLAGWMSRRWLDRGPSMPRGVA</sequence>
<keyword evidence="2" id="KW-0378">Hydrolase</keyword>
<feature type="transmembrane region" description="Helical" evidence="1">
    <location>
        <begin position="59"/>
        <end position="78"/>
    </location>
</feature>
<gene>
    <name evidence="2" type="ORF">QRD43_02535</name>
</gene>
<accession>A0ABT7LD34</accession>